<evidence type="ECO:0000313" key="2">
    <source>
        <dbReference type="EMBL" id="KRO11729.1"/>
    </source>
</evidence>
<dbReference type="AlphaFoldDB" id="A0A0R2MDH8"/>
<name>A0A0R2MDH8_9LACO</name>
<keyword evidence="3" id="KW-1185">Reference proteome</keyword>
<proteinExistence type="predicted"/>
<comment type="caution">
    <text evidence="2">The sequence shown here is derived from an EMBL/GenBank/DDBJ whole genome shotgun (WGS) entry which is preliminary data.</text>
</comment>
<reference evidence="2 3" key="1">
    <citation type="journal article" date="2015" name="Genome Announc.">
        <title>Expanding the biotechnology potential of lactobacilli through comparative genomics of 213 strains and associated genera.</title>
        <authorList>
            <person name="Sun Z."/>
            <person name="Harris H.M."/>
            <person name="McCann A."/>
            <person name="Guo C."/>
            <person name="Argimon S."/>
            <person name="Zhang W."/>
            <person name="Yang X."/>
            <person name="Jeffery I.B."/>
            <person name="Cooney J.C."/>
            <person name="Kagawa T.F."/>
            <person name="Liu W."/>
            <person name="Song Y."/>
            <person name="Salvetti E."/>
            <person name="Wrobel A."/>
            <person name="Rasinkangas P."/>
            <person name="Parkhill J."/>
            <person name="Rea M.C."/>
            <person name="O'Sullivan O."/>
            <person name="Ritari J."/>
            <person name="Douillard F.P."/>
            <person name="Paul Ross R."/>
            <person name="Yang R."/>
            <person name="Briner A.E."/>
            <person name="Felis G.E."/>
            <person name="de Vos W.M."/>
            <person name="Barrangou R."/>
            <person name="Klaenhammer T.R."/>
            <person name="Caufield P.W."/>
            <person name="Cui Y."/>
            <person name="Zhang H."/>
            <person name="O'Toole P.W."/>
        </authorList>
    </citation>
    <scope>NUCLEOTIDE SEQUENCE [LARGE SCALE GENOMIC DNA]</scope>
    <source>
        <strain evidence="2 3">LMG 26013</strain>
    </source>
</reference>
<evidence type="ECO:0000256" key="1">
    <source>
        <dbReference type="SAM" id="MobiDB-lite"/>
    </source>
</evidence>
<evidence type="ECO:0000313" key="3">
    <source>
        <dbReference type="Proteomes" id="UP000051783"/>
    </source>
</evidence>
<dbReference type="EMBL" id="JQCL01000051">
    <property type="protein sequence ID" value="KRO11729.1"/>
    <property type="molecule type" value="Genomic_DNA"/>
</dbReference>
<accession>A0A0R2MDH8</accession>
<protein>
    <submittedName>
        <fullName evidence="2">Uncharacterized protein</fullName>
    </submittedName>
</protein>
<gene>
    <name evidence="2" type="ORF">IV64_GL002118</name>
</gene>
<dbReference type="Proteomes" id="UP000051783">
    <property type="component" value="Unassembled WGS sequence"/>
</dbReference>
<sequence length="131" mass="13877">MLLLLAGCTSQAQPSLSTTQENTIAANNRKTAADQQAKAEDASAAKRSGTQYQATNDHITGADKAAAAVNQVLDAPKAQLFVAVPNVNVDGSGHHYYQVNAFAKTTNGQRGQALAHYFVYLDGKITTKQID</sequence>
<dbReference type="PATRIC" id="fig|942150.3.peg.2213"/>
<feature type="region of interest" description="Disordered" evidence="1">
    <location>
        <begin position="29"/>
        <end position="51"/>
    </location>
</feature>
<organism evidence="2 3">
    <name type="scientific">Lactiplantibacillus xiangfangensis</name>
    <dbReference type="NCBI Taxonomy" id="942150"/>
    <lineage>
        <taxon>Bacteria</taxon>
        <taxon>Bacillati</taxon>
        <taxon>Bacillota</taxon>
        <taxon>Bacilli</taxon>
        <taxon>Lactobacillales</taxon>
        <taxon>Lactobacillaceae</taxon>
        <taxon>Lactiplantibacillus</taxon>
    </lineage>
</organism>